<organism evidence="10 11">
    <name type="scientific">Clunio marinus</name>
    <dbReference type="NCBI Taxonomy" id="568069"/>
    <lineage>
        <taxon>Eukaryota</taxon>
        <taxon>Metazoa</taxon>
        <taxon>Ecdysozoa</taxon>
        <taxon>Arthropoda</taxon>
        <taxon>Hexapoda</taxon>
        <taxon>Insecta</taxon>
        <taxon>Pterygota</taxon>
        <taxon>Neoptera</taxon>
        <taxon>Endopterygota</taxon>
        <taxon>Diptera</taxon>
        <taxon>Nematocera</taxon>
        <taxon>Chironomoidea</taxon>
        <taxon>Chironomidae</taxon>
        <taxon>Clunio</taxon>
    </lineage>
</organism>
<evidence type="ECO:0000256" key="8">
    <source>
        <dbReference type="ARBA" id="ARBA00023288"/>
    </source>
</evidence>
<sequence>MKSFVVLVVFVAACVTSSSAIRCYNCVFPGDPKCGDDLKDIQATECTELSVEKTIGVKSVCMKAVVNIGGTKSITRSCSKQGGQYNACSAFKDNVEHCSVCEEDLCNGSSHLLMNIWSTFIPVAIALFIKFF</sequence>
<evidence type="ECO:0000256" key="7">
    <source>
        <dbReference type="ARBA" id="ARBA00023180"/>
    </source>
</evidence>
<name>A0A1J1IYA5_9DIPT</name>
<evidence type="ECO:0000256" key="3">
    <source>
        <dbReference type="ARBA" id="ARBA00022692"/>
    </source>
</evidence>
<dbReference type="GO" id="GO:0098552">
    <property type="term" value="C:side of membrane"/>
    <property type="evidence" value="ECO:0007669"/>
    <property type="project" value="UniProtKB-KW"/>
</dbReference>
<feature type="signal peptide" evidence="9">
    <location>
        <begin position="1"/>
        <end position="20"/>
    </location>
</feature>
<dbReference type="GO" id="GO:0030431">
    <property type="term" value="P:sleep"/>
    <property type="evidence" value="ECO:0007669"/>
    <property type="project" value="InterPro"/>
</dbReference>
<gene>
    <name evidence="10" type="ORF">CLUMA_CG017613</name>
</gene>
<proteinExistence type="predicted"/>
<accession>A0A1J1IYA5</accession>
<evidence type="ECO:0000256" key="2">
    <source>
        <dbReference type="ARBA" id="ARBA00022622"/>
    </source>
</evidence>
<keyword evidence="8" id="KW-0449">Lipoprotein</keyword>
<dbReference type="PANTHER" id="PTHR33562">
    <property type="entry name" value="ATILLA, ISOFORM B-RELATED-RELATED"/>
    <property type="match status" value="1"/>
</dbReference>
<protein>
    <submittedName>
        <fullName evidence="10">CLUMA_CG017613, isoform A</fullName>
    </submittedName>
</protein>
<keyword evidence="6" id="KW-0472">Membrane</keyword>
<evidence type="ECO:0000313" key="10">
    <source>
        <dbReference type="EMBL" id="CRL04540.1"/>
    </source>
</evidence>
<keyword evidence="11" id="KW-1185">Reference proteome</keyword>
<reference evidence="10 11" key="1">
    <citation type="submission" date="2015-04" db="EMBL/GenBank/DDBJ databases">
        <authorList>
            <person name="Syromyatnikov M.Y."/>
            <person name="Popov V.N."/>
        </authorList>
    </citation>
    <scope>NUCLEOTIDE SEQUENCE [LARGE SCALE GENOMIC DNA]</scope>
</reference>
<comment type="subcellular location">
    <subcellularLocation>
        <location evidence="1">Membrane</location>
        <topology evidence="1">Lipid-anchor</topology>
        <topology evidence="1">GPI-anchor</topology>
    </subcellularLocation>
</comment>
<dbReference type="Proteomes" id="UP000183832">
    <property type="component" value="Unassembled WGS sequence"/>
</dbReference>
<keyword evidence="4 9" id="KW-0732">Signal</keyword>
<keyword evidence="5" id="KW-1133">Transmembrane helix</keyword>
<dbReference type="AlphaFoldDB" id="A0A1J1IYA5"/>
<dbReference type="InterPro" id="IPR031424">
    <property type="entry name" value="QVR-like"/>
</dbReference>
<dbReference type="Pfam" id="PF17064">
    <property type="entry name" value="QVR"/>
    <property type="match status" value="1"/>
</dbReference>
<evidence type="ECO:0000313" key="11">
    <source>
        <dbReference type="Proteomes" id="UP000183832"/>
    </source>
</evidence>
<dbReference type="GO" id="GO:0032222">
    <property type="term" value="P:regulation of synaptic transmission, cholinergic"/>
    <property type="evidence" value="ECO:0007669"/>
    <property type="project" value="InterPro"/>
</dbReference>
<dbReference type="EMBL" id="CVRI01000063">
    <property type="protein sequence ID" value="CRL04540.1"/>
    <property type="molecule type" value="Genomic_DNA"/>
</dbReference>
<keyword evidence="7" id="KW-0325">Glycoprotein</keyword>
<dbReference type="InterPro" id="IPR050975">
    <property type="entry name" value="Sleep_regulator"/>
</dbReference>
<keyword evidence="3" id="KW-0812">Transmembrane</keyword>
<evidence type="ECO:0000256" key="6">
    <source>
        <dbReference type="ARBA" id="ARBA00023136"/>
    </source>
</evidence>
<feature type="chain" id="PRO_5013085634" evidence="9">
    <location>
        <begin position="21"/>
        <end position="132"/>
    </location>
</feature>
<evidence type="ECO:0000256" key="1">
    <source>
        <dbReference type="ARBA" id="ARBA00004589"/>
    </source>
</evidence>
<keyword evidence="2" id="KW-0336">GPI-anchor</keyword>
<evidence type="ECO:0000256" key="4">
    <source>
        <dbReference type="ARBA" id="ARBA00022729"/>
    </source>
</evidence>
<evidence type="ECO:0000256" key="9">
    <source>
        <dbReference type="SAM" id="SignalP"/>
    </source>
</evidence>
<dbReference type="OrthoDB" id="6582325at2759"/>
<evidence type="ECO:0000256" key="5">
    <source>
        <dbReference type="ARBA" id="ARBA00022989"/>
    </source>
</evidence>